<dbReference type="Proteomes" id="UP001276300">
    <property type="component" value="Unassembled WGS sequence"/>
</dbReference>
<dbReference type="GO" id="GO:0030973">
    <property type="term" value="F:molybdate ion binding"/>
    <property type="evidence" value="ECO:0007669"/>
    <property type="project" value="TreeGrafter"/>
</dbReference>
<proteinExistence type="predicted"/>
<evidence type="ECO:0000313" key="2">
    <source>
        <dbReference type="Proteomes" id="UP001276300"/>
    </source>
</evidence>
<dbReference type="EMBL" id="JAUEQX010000016">
    <property type="protein sequence ID" value="MDW3778770.1"/>
    <property type="molecule type" value="Genomic_DNA"/>
</dbReference>
<dbReference type="Pfam" id="PF13531">
    <property type="entry name" value="SBP_bac_11"/>
    <property type="match status" value="1"/>
</dbReference>
<reference evidence="1" key="1">
    <citation type="journal article" date="2023" name="J Glob Antimicrob Resist">
        <title>Emergence of NDM-1 and KPC-3 carbapenemases in Kluyvera cryocrescens: Investigating genetic heterogeneity and acquisition routes of blaNDM-1 in Enterobacterales species in Portugal.</title>
        <authorList>
            <person name="Loiodice M."/>
            <person name="Ribeiro M."/>
            <person name="Peixe L."/>
            <person name="Novais A."/>
        </authorList>
    </citation>
    <scope>NUCLEOTIDE SEQUENCE</scope>
    <source>
        <strain evidence="1">K629</strain>
    </source>
</reference>
<comment type="caution">
    <text evidence="1">The sequence shown here is derived from an EMBL/GenBank/DDBJ whole genome shotgun (WGS) entry which is preliminary data.</text>
</comment>
<accession>A0AAW9CBD8</accession>
<dbReference type="Gene3D" id="3.40.190.10">
    <property type="entry name" value="Periplasmic binding protein-like II"/>
    <property type="match status" value="2"/>
</dbReference>
<dbReference type="SUPFAM" id="SSF53850">
    <property type="entry name" value="Periplasmic binding protein-like II"/>
    <property type="match status" value="1"/>
</dbReference>
<organism evidence="1 2">
    <name type="scientific">Kluyvera cryocrescens</name>
    <name type="common">Kluyvera citrophila</name>
    <dbReference type="NCBI Taxonomy" id="580"/>
    <lineage>
        <taxon>Bacteria</taxon>
        <taxon>Pseudomonadati</taxon>
        <taxon>Pseudomonadota</taxon>
        <taxon>Gammaproteobacteria</taxon>
        <taxon>Enterobacterales</taxon>
        <taxon>Enterobacteriaceae</taxon>
        <taxon>Kluyvera</taxon>
    </lineage>
</organism>
<dbReference type="AlphaFoldDB" id="A0AAW9CBD8"/>
<dbReference type="GO" id="GO:0015689">
    <property type="term" value="P:molybdate ion transport"/>
    <property type="evidence" value="ECO:0007669"/>
    <property type="project" value="TreeGrafter"/>
</dbReference>
<sequence>MMHPTLTLFAAGSLRRAFLPLQSQFTAQTGIAVDITFGPAGLLRERIEEGETCSIFASANHQHPQALYEAGRAQKPRLFARNELILTVKNSPQTAGKEWLELLSDKALRLGTSTPQCDPSGDYTWQLFDHLDASYPGLGESLKRRAKQLVGGRDTLTLPPGVIASSWLLREGWADLFIGYAHYATALVGETDIRSVPIPAPWNIRCDYYVTLLEQSDAARQFWQFILAEDGQRCLGDAGFITANV</sequence>
<dbReference type="PANTHER" id="PTHR30632">
    <property type="entry name" value="MOLYBDATE-BINDING PERIPLASMIC PROTEIN"/>
    <property type="match status" value="1"/>
</dbReference>
<dbReference type="InterPro" id="IPR050682">
    <property type="entry name" value="ModA/WtpA"/>
</dbReference>
<protein>
    <submittedName>
        <fullName evidence="1">Substrate-binding domain-containing protein</fullName>
    </submittedName>
</protein>
<gene>
    <name evidence="1" type="ORF">QWU01_18365</name>
</gene>
<name>A0AAW9CBD8_KLUCR</name>
<evidence type="ECO:0000313" key="1">
    <source>
        <dbReference type="EMBL" id="MDW3778770.1"/>
    </source>
</evidence>
<dbReference type="PANTHER" id="PTHR30632:SF0">
    <property type="entry name" value="SULFATE-BINDING PROTEIN"/>
    <property type="match status" value="1"/>
</dbReference>
<dbReference type="RefSeq" id="WP_318242936.1">
    <property type="nucleotide sequence ID" value="NZ_JAUEQX010000016.1"/>
</dbReference>